<comment type="caution">
    <text evidence="2">The sequence shown here is derived from an EMBL/GenBank/DDBJ whole genome shotgun (WGS) entry which is preliminary data.</text>
</comment>
<dbReference type="SUPFAM" id="SSF53271">
    <property type="entry name" value="PRTase-like"/>
    <property type="match status" value="1"/>
</dbReference>
<keyword evidence="2" id="KW-0808">Transferase</keyword>
<dbReference type="AlphaFoldDB" id="A0A2M8L3L9"/>
<accession>A0A2M8L3L9</accession>
<evidence type="ECO:0000313" key="2">
    <source>
        <dbReference type="EMBL" id="PJE67514.1"/>
    </source>
</evidence>
<dbReference type="Pfam" id="PF00156">
    <property type="entry name" value="Pribosyltran"/>
    <property type="match status" value="1"/>
</dbReference>
<dbReference type="Gene3D" id="3.30.1310.20">
    <property type="entry name" value="PRTase-like"/>
    <property type="match status" value="1"/>
</dbReference>
<sequence>MFKNREEAGRKLADKLLSYKATKNLIVLAIPRGGVVVGKILSQALNCPLDVLITRKIGAPGNPELAVGAVGPGGIRIIDWELAKRVGADGEYLKAQSSKLQSEIQEREKKFRARKKPLEVTGKTVILTDDGIATGATIEAAIAWLKSQKAKKIILAVPVAPPEVVEKLRPLVDELICLDQPEFFAAVGQFYQEFEQVTDDKVVQLLASRD</sequence>
<name>A0A2M8L3L9_9BACT</name>
<evidence type="ECO:0000259" key="1">
    <source>
        <dbReference type="Pfam" id="PF00156"/>
    </source>
</evidence>
<dbReference type="Gene3D" id="3.40.50.2020">
    <property type="match status" value="1"/>
</dbReference>
<organism evidence="2 3">
    <name type="scientific">Candidatus Shapirobacteria bacterium CG10_big_fil_rev_8_21_14_0_10_40_9</name>
    <dbReference type="NCBI Taxonomy" id="1974888"/>
    <lineage>
        <taxon>Bacteria</taxon>
        <taxon>Candidatus Shapironibacteriota</taxon>
    </lineage>
</organism>
<dbReference type="CDD" id="cd06223">
    <property type="entry name" value="PRTases_typeI"/>
    <property type="match status" value="1"/>
</dbReference>
<protein>
    <submittedName>
        <fullName evidence="2">Phosphoribosyl transferase</fullName>
    </submittedName>
</protein>
<dbReference type="GO" id="GO:0016740">
    <property type="term" value="F:transferase activity"/>
    <property type="evidence" value="ECO:0007669"/>
    <property type="project" value="UniProtKB-KW"/>
</dbReference>
<dbReference type="EMBL" id="PFEK01000039">
    <property type="protein sequence ID" value="PJE67514.1"/>
    <property type="molecule type" value="Genomic_DNA"/>
</dbReference>
<dbReference type="InterPro" id="IPR029057">
    <property type="entry name" value="PRTase-like"/>
</dbReference>
<gene>
    <name evidence="2" type="ORF">COU95_02005</name>
</gene>
<feature type="domain" description="Phosphoribosyltransferase" evidence="1">
    <location>
        <begin position="4"/>
        <end position="190"/>
    </location>
</feature>
<proteinExistence type="predicted"/>
<dbReference type="InterPro" id="IPR000836">
    <property type="entry name" value="PRTase_dom"/>
</dbReference>
<dbReference type="Proteomes" id="UP000231474">
    <property type="component" value="Unassembled WGS sequence"/>
</dbReference>
<evidence type="ECO:0000313" key="3">
    <source>
        <dbReference type="Proteomes" id="UP000231474"/>
    </source>
</evidence>
<reference evidence="3" key="1">
    <citation type="submission" date="2017-09" db="EMBL/GenBank/DDBJ databases">
        <title>Depth-based differentiation of microbial function through sediment-hosted aquifers and enrichment of novel symbionts in the deep terrestrial subsurface.</title>
        <authorList>
            <person name="Probst A.J."/>
            <person name="Ladd B."/>
            <person name="Jarett J.K."/>
            <person name="Geller-Mcgrath D.E."/>
            <person name="Sieber C.M.K."/>
            <person name="Emerson J.B."/>
            <person name="Anantharaman K."/>
            <person name="Thomas B.C."/>
            <person name="Malmstrom R."/>
            <person name="Stieglmeier M."/>
            <person name="Klingl A."/>
            <person name="Woyke T."/>
            <person name="Ryan C.M."/>
            <person name="Banfield J.F."/>
        </authorList>
    </citation>
    <scope>NUCLEOTIDE SEQUENCE [LARGE SCALE GENOMIC DNA]</scope>
</reference>